<organism evidence="11 12">
    <name type="scientific">Clytia hemisphaerica</name>
    <dbReference type="NCBI Taxonomy" id="252671"/>
    <lineage>
        <taxon>Eukaryota</taxon>
        <taxon>Metazoa</taxon>
        <taxon>Cnidaria</taxon>
        <taxon>Hydrozoa</taxon>
        <taxon>Hydroidolina</taxon>
        <taxon>Leptothecata</taxon>
        <taxon>Obeliida</taxon>
        <taxon>Clytiidae</taxon>
        <taxon>Clytia</taxon>
    </lineage>
</organism>
<keyword evidence="6 9" id="KW-1133">Transmembrane helix</keyword>
<dbReference type="SMART" id="SM00726">
    <property type="entry name" value="UIM"/>
    <property type="match status" value="1"/>
</dbReference>
<feature type="compositionally biased region" description="Polar residues" evidence="8">
    <location>
        <begin position="354"/>
        <end position="368"/>
    </location>
</feature>
<dbReference type="Gene3D" id="6.10.140.100">
    <property type="match status" value="1"/>
</dbReference>
<evidence type="ECO:0000313" key="11">
    <source>
        <dbReference type="EnsemblMetazoa" id="CLYHEMP004930.1"/>
    </source>
</evidence>
<evidence type="ECO:0000256" key="7">
    <source>
        <dbReference type="ARBA" id="ARBA00023136"/>
    </source>
</evidence>
<keyword evidence="5" id="KW-0378">Hydrolase</keyword>
<comment type="similarity">
    <text evidence="2">Belongs to the peptidase S54 family.</text>
</comment>
<dbReference type="PROSITE" id="PS50330">
    <property type="entry name" value="UIM"/>
    <property type="match status" value="1"/>
</dbReference>
<evidence type="ECO:0000256" key="8">
    <source>
        <dbReference type="SAM" id="MobiDB-lite"/>
    </source>
</evidence>
<feature type="transmembrane region" description="Helical" evidence="9">
    <location>
        <begin position="154"/>
        <end position="173"/>
    </location>
</feature>
<evidence type="ECO:0000256" key="4">
    <source>
        <dbReference type="ARBA" id="ARBA00022692"/>
    </source>
</evidence>
<sequence>MLAHIKNGRKGFLIEQSKFFFQLTCKNNRIIQLKSIKLQKKIVFTMPRTQAQRRGGLGLLLLGSQIMQIGVDRIPPVTLLTVALNAAIYLRVVPGLPSVHSACTSNNFVFKKKEWKRLFLSSFYHLDDMHLYFNMVSFIWKGMKLEQDLGRRKFISLLAVFSVATQLMMLGLNHSLYLAFKNQDYLFTCAAGFSAVLFALKVLTTASSDGNQSVMGLPIVVPTRYACWVELVLIQILVPNASFTGHLAGILVGLLYVYGPLKPLVKILSKIVGGNDMQNTDHRSHQRFRDQHGTTGYRQSSANTRNNGMQPNSRDDEDEQLQRAIRESLRQQRNESTPPPYGWHIPENSPPTNRPSGNRNNLYPNLNDRTFESASAPPADVDGSDLPYPSSNDGWNAPYPPPQDHEVRARRPLNERHEYEPSNSEDIRNARLRRFENRN</sequence>
<evidence type="ECO:0000256" key="6">
    <source>
        <dbReference type="ARBA" id="ARBA00022989"/>
    </source>
</evidence>
<dbReference type="OrthoDB" id="10257275at2759"/>
<dbReference type="Proteomes" id="UP000594262">
    <property type="component" value="Unplaced"/>
</dbReference>
<evidence type="ECO:0000256" key="2">
    <source>
        <dbReference type="ARBA" id="ARBA00009045"/>
    </source>
</evidence>
<dbReference type="GO" id="GO:0004252">
    <property type="term" value="F:serine-type endopeptidase activity"/>
    <property type="evidence" value="ECO:0007669"/>
    <property type="project" value="InterPro"/>
</dbReference>
<dbReference type="FunFam" id="1.20.1540.10:FF:000008">
    <property type="entry name" value="RHOMBOID-like protein 13"/>
    <property type="match status" value="1"/>
</dbReference>
<feature type="compositionally biased region" description="Basic and acidic residues" evidence="8">
    <location>
        <begin position="403"/>
        <end position="439"/>
    </location>
</feature>
<dbReference type="InterPro" id="IPR022764">
    <property type="entry name" value="Peptidase_S54_rhomboid_dom"/>
</dbReference>
<comment type="subcellular location">
    <subcellularLocation>
        <location evidence="1">Membrane</location>
        <topology evidence="1">Multi-pass membrane protein</topology>
    </subcellularLocation>
</comment>
<evidence type="ECO:0000256" key="3">
    <source>
        <dbReference type="ARBA" id="ARBA00022670"/>
    </source>
</evidence>
<feature type="transmembrane region" description="Helical" evidence="9">
    <location>
        <begin position="243"/>
        <end position="261"/>
    </location>
</feature>
<accession>A0A7M5U1N1</accession>
<evidence type="ECO:0000259" key="10">
    <source>
        <dbReference type="Pfam" id="PF01694"/>
    </source>
</evidence>
<keyword evidence="12" id="KW-1185">Reference proteome</keyword>
<dbReference type="Gene3D" id="1.20.1540.10">
    <property type="entry name" value="Rhomboid-like"/>
    <property type="match status" value="1"/>
</dbReference>
<dbReference type="EnsemblMetazoa" id="CLYHEMT004930.1">
    <property type="protein sequence ID" value="CLYHEMP004930.1"/>
    <property type="gene ID" value="CLYHEMG004930"/>
</dbReference>
<dbReference type="Pfam" id="PF01694">
    <property type="entry name" value="Rhomboid"/>
    <property type="match status" value="1"/>
</dbReference>
<dbReference type="PANTHER" id="PTHR43066:SF1">
    <property type="entry name" value="RHOMBOID PROTEIN 2"/>
    <property type="match status" value="1"/>
</dbReference>
<reference evidence="11" key="1">
    <citation type="submission" date="2021-01" db="UniProtKB">
        <authorList>
            <consortium name="EnsemblMetazoa"/>
        </authorList>
    </citation>
    <scope>IDENTIFICATION</scope>
</reference>
<dbReference type="GO" id="GO:0016020">
    <property type="term" value="C:membrane"/>
    <property type="evidence" value="ECO:0007669"/>
    <property type="project" value="UniProtKB-SubCell"/>
</dbReference>
<feature type="compositionally biased region" description="Basic and acidic residues" evidence="8">
    <location>
        <begin position="279"/>
        <end position="292"/>
    </location>
</feature>
<dbReference type="InterPro" id="IPR003903">
    <property type="entry name" value="UIM_dom"/>
</dbReference>
<name>A0A7M5U1N1_9CNID</name>
<feature type="region of interest" description="Disordered" evidence="8">
    <location>
        <begin position="278"/>
        <end position="439"/>
    </location>
</feature>
<proteinExistence type="inferred from homology"/>
<keyword evidence="7 9" id="KW-0472">Membrane</keyword>
<evidence type="ECO:0000256" key="5">
    <source>
        <dbReference type="ARBA" id="ARBA00022801"/>
    </source>
</evidence>
<protein>
    <recommendedName>
        <fullName evidence="10">Peptidase S54 rhomboid domain-containing protein</fullName>
    </recommendedName>
</protein>
<dbReference type="GO" id="GO:0006508">
    <property type="term" value="P:proteolysis"/>
    <property type="evidence" value="ECO:0007669"/>
    <property type="project" value="UniProtKB-KW"/>
</dbReference>
<feature type="transmembrane region" description="Helical" evidence="9">
    <location>
        <begin position="185"/>
        <end position="203"/>
    </location>
</feature>
<evidence type="ECO:0000313" key="12">
    <source>
        <dbReference type="Proteomes" id="UP000594262"/>
    </source>
</evidence>
<dbReference type="SUPFAM" id="SSF144091">
    <property type="entry name" value="Rhomboid-like"/>
    <property type="match status" value="1"/>
</dbReference>
<keyword evidence="4 9" id="KW-0812">Transmembrane</keyword>
<dbReference type="PANTHER" id="PTHR43066">
    <property type="entry name" value="RHOMBOID-RELATED PROTEIN"/>
    <property type="match status" value="1"/>
</dbReference>
<evidence type="ECO:0000256" key="1">
    <source>
        <dbReference type="ARBA" id="ARBA00004141"/>
    </source>
</evidence>
<dbReference type="AlphaFoldDB" id="A0A7M5U1N1"/>
<evidence type="ECO:0000256" key="9">
    <source>
        <dbReference type="SAM" id="Phobius"/>
    </source>
</evidence>
<feature type="compositionally biased region" description="Polar residues" evidence="8">
    <location>
        <begin position="293"/>
        <end position="312"/>
    </location>
</feature>
<dbReference type="InterPro" id="IPR035952">
    <property type="entry name" value="Rhomboid-like_sf"/>
</dbReference>
<keyword evidence="3" id="KW-0645">Protease</keyword>
<feature type="domain" description="Peptidase S54 rhomboid" evidence="10">
    <location>
        <begin position="113"/>
        <end position="258"/>
    </location>
</feature>
<feature type="compositionally biased region" description="Basic and acidic residues" evidence="8">
    <location>
        <begin position="320"/>
        <end position="333"/>
    </location>
</feature>